<dbReference type="GO" id="GO:0009055">
    <property type="term" value="F:electron transfer activity"/>
    <property type="evidence" value="ECO:0007669"/>
    <property type="project" value="UniProtKB-UniRule"/>
</dbReference>
<name>A0A212LD98_9HYPH</name>
<accession>A0A212LD98</accession>
<protein>
    <recommendedName>
        <fullName evidence="6">FMN dependent NADH:quinone oxidoreductase</fullName>
        <ecNumber evidence="6">1.6.5.-</ecNumber>
    </recommendedName>
    <alternativeName>
        <fullName evidence="6">Azo-dye reductase</fullName>
    </alternativeName>
    <alternativeName>
        <fullName evidence="6">FMN-dependent NADH-azo compound oxidoreductase</fullName>
    </alternativeName>
    <alternativeName>
        <fullName evidence="6">FMN-dependent NADH-azoreductase</fullName>
        <ecNumber evidence="6">1.7.1.17</ecNumber>
    </alternativeName>
</protein>
<sequence>MTILHIDSSIQTEGSVSRALTAAIVAAVADGSDEPVIHHDLTSEEPAAINPRAGDSPAADEFLAADVIVIGAPMYNLSVPARLKAWLDSISIPRKTFRYTEKGPEGLAGGRKVVVAYASGGFHHGPEEDFVDPYLRSFFRLLGIKDIDVVRAEGVNISDEHRARAMQTANAEIAGIAARIRAERRQTVDA</sequence>
<feature type="binding site" evidence="6">
    <location>
        <begin position="15"/>
        <end position="17"/>
    </location>
    <ligand>
        <name>FMN</name>
        <dbReference type="ChEBI" id="CHEBI:58210"/>
    </ligand>
</feature>
<dbReference type="SUPFAM" id="SSF52218">
    <property type="entry name" value="Flavoproteins"/>
    <property type="match status" value="1"/>
</dbReference>
<comment type="function">
    <text evidence="6">Quinone reductase that provides resistance to thiol-specific stress caused by electrophilic quinones.</text>
</comment>
<dbReference type="Gene3D" id="3.40.50.360">
    <property type="match status" value="1"/>
</dbReference>
<dbReference type="InterPro" id="IPR050104">
    <property type="entry name" value="FMN-dep_NADH:Q_OxRdtase_AzoR1"/>
</dbReference>
<dbReference type="InterPro" id="IPR029039">
    <property type="entry name" value="Flavoprotein-like_sf"/>
</dbReference>
<comment type="caution">
    <text evidence="6">Lacks conserved residue(s) required for the propagation of feature annotation.</text>
</comment>
<proteinExistence type="inferred from homology"/>
<comment type="similarity">
    <text evidence="6">Belongs to the azoreductase type 1 family.</text>
</comment>
<gene>
    <name evidence="6 8" type="primary">azoR</name>
    <name evidence="8" type="ORF">KL86PLE_20211</name>
</gene>
<evidence type="ECO:0000256" key="4">
    <source>
        <dbReference type="ARBA" id="ARBA00023027"/>
    </source>
</evidence>
<feature type="binding site" evidence="6">
    <location>
        <position position="9"/>
    </location>
    <ligand>
        <name>FMN</name>
        <dbReference type="ChEBI" id="CHEBI:58210"/>
    </ligand>
</feature>
<dbReference type="EC" id="1.6.5.-" evidence="6"/>
<organism evidence="8">
    <name type="scientific">uncultured Pleomorphomonas sp</name>
    <dbReference type="NCBI Taxonomy" id="442121"/>
    <lineage>
        <taxon>Bacteria</taxon>
        <taxon>Pseudomonadati</taxon>
        <taxon>Pseudomonadota</taxon>
        <taxon>Alphaproteobacteria</taxon>
        <taxon>Hyphomicrobiales</taxon>
        <taxon>Pleomorphomonadaceae</taxon>
        <taxon>Pleomorphomonas</taxon>
        <taxon>environmental samples</taxon>
    </lineage>
</organism>
<dbReference type="EMBL" id="FMJD01000006">
    <property type="protein sequence ID" value="SCM75543.1"/>
    <property type="molecule type" value="Genomic_DNA"/>
</dbReference>
<reference evidence="8" key="1">
    <citation type="submission" date="2016-08" db="EMBL/GenBank/DDBJ databases">
        <authorList>
            <person name="Seilhamer J.J."/>
        </authorList>
    </citation>
    <scope>NUCLEOTIDE SEQUENCE</scope>
    <source>
        <strain evidence="8">86</strain>
    </source>
</reference>
<dbReference type="InterPro" id="IPR023048">
    <property type="entry name" value="NADH:quinone_OxRdtase_FMN_depd"/>
</dbReference>
<dbReference type="InterPro" id="IPR003680">
    <property type="entry name" value="Flavodoxin_fold"/>
</dbReference>
<keyword evidence="4 6" id="KW-0520">NAD</keyword>
<comment type="catalytic activity">
    <reaction evidence="6">
        <text>2 a quinone + NADH + H(+) = 2 a 1,4-benzosemiquinone + NAD(+)</text>
        <dbReference type="Rhea" id="RHEA:65952"/>
        <dbReference type="ChEBI" id="CHEBI:15378"/>
        <dbReference type="ChEBI" id="CHEBI:57540"/>
        <dbReference type="ChEBI" id="CHEBI:57945"/>
        <dbReference type="ChEBI" id="CHEBI:132124"/>
        <dbReference type="ChEBI" id="CHEBI:134225"/>
    </reaction>
</comment>
<evidence type="ECO:0000256" key="2">
    <source>
        <dbReference type="ARBA" id="ARBA00022643"/>
    </source>
</evidence>
<comment type="subunit">
    <text evidence="6">Homodimer.</text>
</comment>
<dbReference type="AlphaFoldDB" id="A0A212LD98"/>
<dbReference type="Pfam" id="PF02525">
    <property type="entry name" value="Flavodoxin_2"/>
    <property type="match status" value="1"/>
</dbReference>
<dbReference type="GO" id="GO:0016652">
    <property type="term" value="F:oxidoreductase activity, acting on NAD(P)H as acceptor"/>
    <property type="evidence" value="ECO:0007669"/>
    <property type="project" value="UniProtKB-UniRule"/>
</dbReference>
<comment type="function">
    <text evidence="6">Also exhibits azoreductase activity. Catalyzes the reductive cleavage of the azo bond in aromatic azo compounds to the corresponding amines.</text>
</comment>
<feature type="binding site" evidence="6">
    <location>
        <begin position="74"/>
        <end position="77"/>
    </location>
    <ligand>
        <name>FMN</name>
        <dbReference type="ChEBI" id="CHEBI:58210"/>
    </ligand>
</feature>
<comment type="catalytic activity">
    <reaction evidence="5">
        <text>N,N-dimethyl-1,4-phenylenediamine + anthranilate + 2 NAD(+) = 2-(4-dimethylaminophenyl)diazenylbenzoate + 2 NADH + 2 H(+)</text>
        <dbReference type="Rhea" id="RHEA:55872"/>
        <dbReference type="ChEBI" id="CHEBI:15378"/>
        <dbReference type="ChEBI" id="CHEBI:15783"/>
        <dbReference type="ChEBI" id="CHEBI:16567"/>
        <dbReference type="ChEBI" id="CHEBI:57540"/>
        <dbReference type="ChEBI" id="CHEBI:57945"/>
        <dbReference type="ChEBI" id="CHEBI:71579"/>
        <dbReference type="EC" id="1.7.1.17"/>
    </reaction>
    <physiologicalReaction direction="right-to-left" evidence="5">
        <dbReference type="Rhea" id="RHEA:55874"/>
    </physiologicalReaction>
</comment>
<evidence type="ECO:0000256" key="5">
    <source>
        <dbReference type="ARBA" id="ARBA00048542"/>
    </source>
</evidence>
<evidence type="ECO:0000259" key="7">
    <source>
        <dbReference type="Pfam" id="PF02525"/>
    </source>
</evidence>
<dbReference type="PANTHER" id="PTHR43741">
    <property type="entry name" value="FMN-DEPENDENT NADH-AZOREDUCTASE 1"/>
    <property type="match status" value="1"/>
</dbReference>
<dbReference type="PANTHER" id="PTHR43741:SF4">
    <property type="entry name" value="FMN-DEPENDENT NADH:QUINONE OXIDOREDUCTASE"/>
    <property type="match status" value="1"/>
</dbReference>
<dbReference type="GO" id="GO:0016655">
    <property type="term" value="F:oxidoreductase activity, acting on NAD(P)H, quinone or similar compound as acceptor"/>
    <property type="evidence" value="ECO:0007669"/>
    <property type="project" value="InterPro"/>
</dbReference>
<keyword evidence="1 6" id="KW-0285">Flavoprotein</keyword>
<evidence type="ECO:0000313" key="8">
    <source>
        <dbReference type="EMBL" id="SCM75543.1"/>
    </source>
</evidence>
<keyword evidence="3 6" id="KW-0560">Oxidoreductase</keyword>
<dbReference type="RefSeq" id="WP_288195915.1">
    <property type="nucleotide sequence ID" value="NZ_LT608334.1"/>
</dbReference>
<dbReference type="GO" id="GO:0010181">
    <property type="term" value="F:FMN binding"/>
    <property type="evidence" value="ECO:0007669"/>
    <property type="project" value="UniProtKB-UniRule"/>
</dbReference>
<evidence type="ECO:0000256" key="1">
    <source>
        <dbReference type="ARBA" id="ARBA00022630"/>
    </source>
</evidence>
<evidence type="ECO:0000256" key="3">
    <source>
        <dbReference type="ARBA" id="ARBA00023002"/>
    </source>
</evidence>
<keyword evidence="2 6" id="KW-0288">FMN</keyword>
<feature type="domain" description="Flavodoxin-like fold" evidence="7">
    <location>
        <begin position="1"/>
        <end position="173"/>
    </location>
</feature>
<dbReference type="EC" id="1.7.1.17" evidence="6"/>
<dbReference type="HAMAP" id="MF_01216">
    <property type="entry name" value="Azoreductase_type1"/>
    <property type="match status" value="1"/>
</dbReference>
<evidence type="ECO:0000256" key="6">
    <source>
        <dbReference type="HAMAP-Rule" id="MF_01216"/>
    </source>
</evidence>
<comment type="cofactor">
    <cofactor evidence="6">
        <name>FMN</name>
        <dbReference type="ChEBI" id="CHEBI:58210"/>
    </cofactor>
    <text evidence="6">Binds 1 FMN per subunit.</text>
</comment>